<reference evidence="3" key="1">
    <citation type="journal article" date="2013" name="Stand. Genomic Sci.">
        <title>Genome sequence of the thermophilic fresh-water bacterium Spirochaeta caldaria type strain (H1(T)), reclassification of Spirochaeta caldaria, Spirochaeta stenostrepta, and Spirochaeta zuelzerae in the genus Treponema as Treponema caldaria comb. nov., Treponema stenostrepta comb. nov., and Treponema zuelzerae comb. nov., and emendation of the genus Treponema.</title>
        <authorList>
            <person name="Abt B."/>
            <person name="Goker M."/>
            <person name="Scheuner C."/>
            <person name="Han C."/>
            <person name="Lu M."/>
            <person name="Misra M."/>
            <person name="Lapidus A."/>
            <person name="Nolan M."/>
            <person name="Lucas S."/>
            <person name="Hammon N."/>
            <person name="Deshpande S."/>
            <person name="Cheng J.F."/>
            <person name="Tapia R."/>
            <person name="Goodwin L.A."/>
            <person name="Pitluck S."/>
            <person name="Liolios K."/>
            <person name="Pagani I."/>
            <person name="Ivanova N."/>
            <person name="Mavromatis K."/>
            <person name="Mikhailova N."/>
            <person name="Huntemann M."/>
            <person name="Pati A."/>
            <person name="Chen A."/>
            <person name="Palaniappan K."/>
            <person name="Land M."/>
            <person name="Hauser L."/>
            <person name="Jeffries C.D."/>
            <person name="Rohde M."/>
            <person name="Spring S."/>
            <person name="Gronow S."/>
            <person name="Detter J.C."/>
            <person name="Bristow J."/>
            <person name="Eisen J.A."/>
            <person name="Markowitz V."/>
            <person name="Hugenholtz P."/>
            <person name="Kyrpides N.C."/>
            <person name="Woyke T."/>
            <person name="Klenk H.P."/>
        </authorList>
    </citation>
    <scope>NUCLEOTIDE SEQUENCE</scope>
    <source>
        <strain evidence="3">ATCC 51460 / DSM 7334 / H1</strain>
    </source>
</reference>
<evidence type="ECO:0000313" key="2">
    <source>
        <dbReference type="EMBL" id="AEJ19604.1"/>
    </source>
</evidence>
<dbReference type="Proteomes" id="UP000000503">
    <property type="component" value="Chromosome"/>
</dbReference>
<dbReference type="AlphaFoldDB" id="F8EXM3"/>
<dbReference type="RefSeq" id="WP_013968914.1">
    <property type="nucleotide sequence ID" value="NC_015732.1"/>
</dbReference>
<dbReference type="SUPFAM" id="SSF53448">
    <property type="entry name" value="Nucleotide-diphospho-sugar transferases"/>
    <property type="match status" value="1"/>
</dbReference>
<proteinExistence type="predicted"/>
<accession>F8EXM3</accession>
<evidence type="ECO:0000313" key="3">
    <source>
        <dbReference type="Proteomes" id="UP000000503"/>
    </source>
</evidence>
<dbReference type="eggNOG" id="COG0463">
    <property type="taxonomic scope" value="Bacteria"/>
</dbReference>
<feature type="domain" description="Glycosyltransferase 2-like" evidence="1">
    <location>
        <begin position="8"/>
        <end position="166"/>
    </location>
</feature>
<dbReference type="Gene3D" id="3.90.550.10">
    <property type="entry name" value="Spore Coat Polysaccharide Biosynthesis Protein SpsA, Chain A"/>
    <property type="match status" value="1"/>
</dbReference>
<organism evidence="2 3">
    <name type="scientific">Gracilinema caldarium (strain ATCC 51460 / DSM 7334 / H1)</name>
    <name type="common">Treponema caldarium</name>
    <dbReference type="NCBI Taxonomy" id="744872"/>
    <lineage>
        <taxon>Bacteria</taxon>
        <taxon>Pseudomonadati</taxon>
        <taxon>Spirochaetota</taxon>
        <taxon>Spirochaetia</taxon>
        <taxon>Spirochaetales</taxon>
        <taxon>Breznakiellaceae</taxon>
        <taxon>Gracilinema</taxon>
    </lineage>
</organism>
<dbReference type="EMBL" id="CP002868">
    <property type="protein sequence ID" value="AEJ19604.1"/>
    <property type="molecule type" value="Genomic_DNA"/>
</dbReference>
<dbReference type="PANTHER" id="PTHR22916">
    <property type="entry name" value="GLYCOSYLTRANSFERASE"/>
    <property type="match status" value="1"/>
</dbReference>
<name>F8EXM3_GRAC1</name>
<dbReference type="HOGENOM" id="CLU_873641_0_0_12"/>
<dbReference type="STRING" id="744872.Spica_1459"/>
<evidence type="ECO:0000259" key="1">
    <source>
        <dbReference type="Pfam" id="PF00535"/>
    </source>
</evidence>
<dbReference type="InterPro" id="IPR001173">
    <property type="entry name" value="Glyco_trans_2-like"/>
</dbReference>
<keyword evidence="3" id="KW-1185">Reference proteome</keyword>
<protein>
    <submittedName>
        <fullName evidence="2">Glycosyl transferase family 2</fullName>
    </submittedName>
</protein>
<dbReference type="KEGG" id="scd:Spica_1459"/>
<dbReference type="PANTHER" id="PTHR22916:SF3">
    <property type="entry name" value="UDP-GLCNAC:BETAGAL BETA-1,3-N-ACETYLGLUCOSAMINYLTRANSFERASE-LIKE PROTEIN 1"/>
    <property type="match status" value="1"/>
</dbReference>
<dbReference type="OrthoDB" id="9815829at2"/>
<sequence length="326" mass="38440">MNKKPLISIIIPTYNQEYLISDAIESVLMQDYDNFEIIIADDCSTDNTKKIVNSFTDPRIKYYKYSSNLGRVKNYHNALYNLTNGEWVLNLDGDDFLTDNTYLSSAVNALNSFNDDNIVLISSNRHICKHNSKHTDYLSSNAINTKPYLYSGNEYILLLPKPPFRIYHVTSLYKKDYALQIGFYNQDIISTDLDSLYRLIVNKYIIRIECKTAAWRSHANNISTNKNIIDTINNYNLIVNIYNYIKVNIKKNYNFNRWLNKNIKKKYYNDILSYLEKFDLKSIIIVDRYIHKHFPIARLLTLLNIKLYFKIFFSIIITSLKRVTRL</sequence>
<gene>
    <name evidence="2" type="ordered locus">Spica_1459</name>
</gene>
<dbReference type="CDD" id="cd00761">
    <property type="entry name" value="Glyco_tranf_GTA_type"/>
    <property type="match status" value="1"/>
</dbReference>
<dbReference type="InterPro" id="IPR029044">
    <property type="entry name" value="Nucleotide-diphossugar_trans"/>
</dbReference>
<dbReference type="GO" id="GO:0016758">
    <property type="term" value="F:hexosyltransferase activity"/>
    <property type="evidence" value="ECO:0007669"/>
    <property type="project" value="UniProtKB-ARBA"/>
</dbReference>
<keyword evidence="2" id="KW-0808">Transferase</keyword>
<dbReference type="Pfam" id="PF00535">
    <property type="entry name" value="Glycos_transf_2"/>
    <property type="match status" value="1"/>
</dbReference>